<protein>
    <submittedName>
        <fullName evidence="2">Uncharacterized protein</fullName>
    </submittedName>
</protein>
<evidence type="ECO:0000256" key="1">
    <source>
        <dbReference type="SAM" id="MobiDB-lite"/>
    </source>
</evidence>
<comment type="caution">
    <text evidence="2">The sequence shown here is derived from an EMBL/GenBank/DDBJ whole genome shotgun (WGS) entry which is preliminary data.</text>
</comment>
<gene>
    <name evidence="2" type="ORF">GWI33_009566</name>
</gene>
<feature type="non-terminal residue" evidence="2">
    <location>
        <position position="174"/>
    </location>
</feature>
<feature type="region of interest" description="Disordered" evidence="1">
    <location>
        <begin position="53"/>
        <end position="79"/>
    </location>
</feature>
<evidence type="ECO:0000313" key="2">
    <source>
        <dbReference type="EMBL" id="KAF7277006.1"/>
    </source>
</evidence>
<proteinExistence type="predicted"/>
<dbReference type="OrthoDB" id="2133332at2759"/>
<organism evidence="2 3">
    <name type="scientific">Rhynchophorus ferrugineus</name>
    <name type="common">Red palm weevil</name>
    <name type="synonym">Curculio ferrugineus</name>
    <dbReference type="NCBI Taxonomy" id="354439"/>
    <lineage>
        <taxon>Eukaryota</taxon>
        <taxon>Metazoa</taxon>
        <taxon>Ecdysozoa</taxon>
        <taxon>Arthropoda</taxon>
        <taxon>Hexapoda</taxon>
        <taxon>Insecta</taxon>
        <taxon>Pterygota</taxon>
        <taxon>Neoptera</taxon>
        <taxon>Endopterygota</taxon>
        <taxon>Coleoptera</taxon>
        <taxon>Polyphaga</taxon>
        <taxon>Cucujiformia</taxon>
        <taxon>Curculionidae</taxon>
        <taxon>Dryophthorinae</taxon>
        <taxon>Rhynchophorus</taxon>
    </lineage>
</organism>
<accession>A0A834MCW5</accession>
<reference evidence="2" key="1">
    <citation type="submission" date="2020-08" db="EMBL/GenBank/DDBJ databases">
        <title>Genome sequencing and assembly of the red palm weevil Rhynchophorus ferrugineus.</title>
        <authorList>
            <person name="Dias G.B."/>
            <person name="Bergman C.M."/>
            <person name="Manee M."/>
        </authorList>
    </citation>
    <scope>NUCLEOTIDE SEQUENCE</scope>
    <source>
        <strain evidence="2">AA-2017</strain>
        <tissue evidence="2">Whole larva</tissue>
    </source>
</reference>
<feature type="compositionally biased region" description="Low complexity" evidence="1">
    <location>
        <begin position="7"/>
        <end position="23"/>
    </location>
</feature>
<dbReference type="EMBL" id="JAACXV010004627">
    <property type="protein sequence ID" value="KAF7277006.1"/>
    <property type="molecule type" value="Genomic_DNA"/>
</dbReference>
<name>A0A834MCW5_RHYFE</name>
<dbReference type="Proteomes" id="UP000625711">
    <property type="component" value="Unassembled WGS sequence"/>
</dbReference>
<sequence length="174" mass="19496">IKSNRRTLNLLDHSSSSSSNELTLITSTPNKRIRKNKKKICCLRCKEKLSSSETSLLSQTGSKEGSDSMIPPAPPLPSGDFLKFEEDEVVSRTPQKRLTISDIKTVKLRPSTVEIEVPKTPEVSDMMAILRRRFAALHSSMFEDDNCSNSSGCSSDNYQNSWANMQNYIPIRIV</sequence>
<keyword evidence="3" id="KW-1185">Reference proteome</keyword>
<evidence type="ECO:0000313" key="3">
    <source>
        <dbReference type="Proteomes" id="UP000625711"/>
    </source>
</evidence>
<dbReference type="AlphaFoldDB" id="A0A834MCW5"/>
<feature type="region of interest" description="Disordered" evidence="1">
    <location>
        <begin position="1"/>
        <end position="23"/>
    </location>
</feature>